<proteinExistence type="predicted"/>
<gene>
    <name evidence="1" type="ORF">PTKU64_30530</name>
</gene>
<dbReference type="Proteomes" id="UP001319874">
    <property type="component" value="Chromosome 1"/>
</dbReference>
<dbReference type="EMBL" id="AP024955">
    <property type="protein sequence ID" value="BCZ79378.1"/>
    <property type="molecule type" value="Genomic_DNA"/>
</dbReference>
<protein>
    <recommendedName>
        <fullName evidence="3">Methyltransferase FkbM domain-containing protein</fullName>
    </recommendedName>
</protein>
<keyword evidence="2" id="KW-1185">Reference proteome</keyword>
<evidence type="ECO:0000313" key="1">
    <source>
        <dbReference type="EMBL" id="BCZ79378.1"/>
    </source>
</evidence>
<organism evidence="1 2">
    <name type="scientific">Paraburkholderia terrae</name>
    <dbReference type="NCBI Taxonomy" id="311230"/>
    <lineage>
        <taxon>Bacteria</taxon>
        <taxon>Pseudomonadati</taxon>
        <taxon>Pseudomonadota</taxon>
        <taxon>Betaproteobacteria</taxon>
        <taxon>Burkholderiales</taxon>
        <taxon>Burkholderiaceae</taxon>
        <taxon>Paraburkholderia</taxon>
    </lineage>
</organism>
<reference evidence="1 2" key="1">
    <citation type="journal article" date="2022" name="Front. Microbiol.">
        <title>Identification and characterization of a novel class of self-sufficient cytochrome P450 hydroxylase involved in cyclohexanecarboxylate degradation in Paraburkholderia terrae strain KU-64.</title>
        <authorList>
            <person name="Yamamoto T."/>
            <person name="Hasegawa Y."/>
            <person name="Iwaki H."/>
        </authorList>
    </citation>
    <scope>NUCLEOTIDE SEQUENCE [LARGE SCALE GENOMIC DNA]</scope>
    <source>
        <strain evidence="1 2">KU-64</strain>
    </source>
</reference>
<sequence length="300" mass="33574">MSDDKNLAIYNHFLSAVFPVMRNLSLIMRHAESSALETSANPLARFGAKVYSQNDEDGITFEILRRVGISSGVFAEFGVGDGTENNTLALVARGWKGLWVGNQDLAFNTNPDGVQASAFSYQKAWITRSNIDQLFQQGMRSIRETQCQLISLDLDGNDYYFVDALLKADASPEVFIVEYNGKFIPPIRFVIDYNDQHNWTGNDYFGASFSSFVDLFAKYGYFPACCNITGSNAFFVKNKYKDRFRDVPDSHDLIYAPPKYFLGGLDTAGHPSSIAGIESLFRKLQAESAARSSRTDYARH</sequence>
<accession>A0ABM7TK09</accession>
<evidence type="ECO:0008006" key="3">
    <source>
        <dbReference type="Google" id="ProtNLM"/>
    </source>
</evidence>
<dbReference type="RefSeq" id="WP_229512240.1">
    <property type="nucleotide sequence ID" value="NZ_AP024955.1"/>
</dbReference>
<evidence type="ECO:0000313" key="2">
    <source>
        <dbReference type="Proteomes" id="UP001319874"/>
    </source>
</evidence>
<name>A0ABM7TK09_9BURK</name>